<dbReference type="Proteomes" id="UP001552299">
    <property type="component" value="Unassembled WGS sequence"/>
</dbReference>
<keyword evidence="2" id="KW-1185">Reference proteome</keyword>
<dbReference type="AlphaFoldDB" id="A0ABD0U461"/>
<sequence length="236" mass="25231">MTFLSQVSPDSFNNSVTTLSNSCQLSPPFSTASRLAAFISFTLSLTFLPSSLSSINHLTLFSTSSAVTHPPRRRSIAISAANPISVAILNAFKCCSAYIGQPKGSPSFSPPASRRIHRNRYPLRSIPAAASAACFAVIIPMLPKQRNTIDASGCSSSQWRHSCRARHRRGWYRGKARDVNLALELIKFDGDFVVEGGKMENQGEHGGVEGDVDVGGDAKLVGCVDDGGGEKVDDEG</sequence>
<evidence type="ECO:0000313" key="2">
    <source>
        <dbReference type="Proteomes" id="UP001552299"/>
    </source>
</evidence>
<gene>
    <name evidence="1" type="ORF">M5K25_025481</name>
</gene>
<protein>
    <submittedName>
        <fullName evidence="1">Uncharacterized protein</fullName>
    </submittedName>
</protein>
<dbReference type="EMBL" id="JANQDX010000018">
    <property type="protein sequence ID" value="KAL0906945.1"/>
    <property type="molecule type" value="Genomic_DNA"/>
</dbReference>
<organism evidence="1 2">
    <name type="scientific">Dendrobium thyrsiflorum</name>
    <name type="common">Pinecone-like raceme dendrobium</name>
    <name type="synonym">Orchid</name>
    <dbReference type="NCBI Taxonomy" id="117978"/>
    <lineage>
        <taxon>Eukaryota</taxon>
        <taxon>Viridiplantae</taxon>
        <taxon>Streptophyta</taxon>
        <taxon>Embryophyta</taxon>
        <taxon>Tracheophyta</taxon>
        <taxon>Spermatophyta</taxon>
        <taxon>Magnoliopsida</taxon>
        <taxon>Liliopsida</taxon>
        <taxon>Asparagales</taxon>
        <taxon>Orchidaceae</taxon>
        <taxon>Epidendroideae</taxon>
        <taxon>Malaxideae</taxon>
        <taxon>Dendrobiinae</taxon>
        <taxon>Dendrobium</taxon>
    </lineage>
</organism>
<accession>A0ABD0U461</accession>
<comment type="caution">
    <text evidence="1">The sequence shown here is derived from an EMBL/GenBank/DDBJ whole genome shotgun (WGS) entry which is preliminary data.</text>
</comment>
<reference evidence="1 2" key="1">
    <citation type="journal article" date="2024" name="Plant Biotechnol. J.">
        <title>Dendrobium thyrsiflorum genome and its molecular insights into genes involved in important horticultural traits.</title>
        <authorList>
            <person name="Chen B."/>
            <person name="Wang J.Y."/>
            <person name="Zheng P.J."/>
            <person name="Li K.L."/>
            <person name="Liang Y.M."/>
            <person name="Chen X.F."/>
            <person name="Zhang C."/>
            <person name="Zhao X."/>
            <person name="He X."/>
            <person name="Zhang G.Q."/>
            <person name="Liu Z.J."/>
            <person name="Xu Q."/>
        </authorList>
    </citation>
    <scope>NUCLEOTIDE SEQUENCE [LARGE SCALE GENOMIC DNA]</scope>
    <source>
        <strain evidence="1">GZMU011</strain>
    </source>
</reference>
<name>A0ABD0U461_DENTH</name>
<proteinExistence type="predicted"/>
<evidence type="ECO:0000313" key="1">
    <source>
        <dbReference type="EMBL" id="KAL0906945.1"/>
    </source>
</evidence>